<name>A0ABW7LMD5_9RHOB</name>
<proteinExistence type="inferred from homology"/>
<evidence type="ECO:0000256" key="8">
    <source>
        <dbReference type="ARBA" id="ARBA00022989"/>
    </source>
</evidence>
<dbReference type="RefSeq" id="WP_395134565.1">
    <property type="nucleotide sequence ID" value="NZ_JBIMPR010000010.1"/>
</dbReference>
<protein>
    <recommendedName>
        <fullName evidence="10">Flagellar protein FliL</fullName>
    </recommendedName>
</protein>
<comment type="similarity">
    <text evidence="3 10">Belongs to the FliL family.</text>
</comment>
<organism evidence="11 12">
    <name type="scientific">Paracoccus broussonetiae subsp. drimophilus</name>
    <dbReference type="NCBI Taxonomy" id="3373869"/>
    <lineage>
        <taxon>Bacteria</taxon>
        <taxon>Pseudomonadati</taxon>
        <taxon>Pseudomonadota</taxon>
        <taxon>Alphaproteobacteria</taxon>
        <taxon>Rhodobacterales</taxon>
        <taxon>Paracoccaceae</taxon>
        <taxon>Paracoccus</taxon>
        <taxon>Paracoccus broussonetiae</taxon>
    </lineage>
</organism>
<keyword evidence="11" id="KW-0282">Flagellum</keyword>
<keyword evidence="4" id="KW-1003">Cell membrane</keyword>
<dbReference type="Pfam" id="PF03748">
    <property type="entry name" value="FliL"/>
    <property type="match status" value="1"/>
</dbReference>
<evidence type="ECO:0000256" key="1">
    <source>
        <dbReference type="ARBA" id="ARBA00002254"/>
    </source>
</evidence>
<evidence type="ECO:0000313" key="12">
    <source>
        <dbReference type="Proteomes" id="UP001609376"/>
    </source>
</evidence>
<evidence type="ECO:0000256" key="7">
    <source>
        <dbReference type="ARBA" id="ARBA00022779"/>
    </source>
</evidence>
<dbReference type="Proteomes" id="UP001609376">
    <property type="component" value="Unassembled WGS sequence"/>
</dbReference>
<keyword evidence="9 10" id="KW-0472">Membrane</keyword>
<keyword evidence="10" id="KW-0997">Cell inner membrane</keyword>
<reference evidence="11 12" key="1">
    <citation type="submission" date="2024-10" db="EMBL/GenBank/DDBJ databases">
        <title>Paracoccus drimophilus sp. nov., a novel bacterium from corn roots in Hunan.</title>
        <authorList>
            <person name="Li X."/>
        </authorList>
    </citation>
    <scope>NUCLEOTIDE SEQUENCE [LARGE SCALE GENOMIC DNA]</scope>
    <source>
        <strain evidence="11 12">NGMCC 1.201697</strain>
    </source>
</reference>
<keyword evidence="8 10" id="KW-1133">Transmembrane helix</keyword>
<keyword evidence="7 10" id="KW-0283">Flagellar rotation</keyword>
<accession>A0ABW7LMD5</accession>
<evidence type="ECO:0000256" key="4">
    <source>
        <dbReference type="ARBA" id="ARBA00022475"/>
    </source>
</evidence>
<gene>
    <name evidence="11" type="ORF">ACHFJ0_13975</name>
</gene>
<evidence type="ECO:0000256" key="6">
    <source>
        <dbReference type="ARBA" id="ARBA00022692"/>
    </source>
</evidence>
<keyword evidence="12" id="KW-1185">Reference proteome</keyword>
<keyword evidence="5 10" id="KW-0145">Chemotaxis</keyword>
<evidence type="ECO:0000256" key="10">
    <source>
        <dbReference type="RuleBase" id="RU364125"/>
    </source>
</evidence>
<comment type="subcellular location">
    <subcellularLocation>
        <location evidence="10">Cell inner membrane</location>
    </subcellularLocation>
    <subcellularLocation>
        <location evidence="2">Cell membrane</location>
        <topology evidence="2">Single-pass membrane protein</topology>
    </subcellularLocation>
</comment>
<keyword evidence="6 10" id="KW-0812">Transmembrane</keyword>
<keyword evidence="11" id="KW-0969">Cilium</keyword>
<comment type="function">
    <text evidence="1 10">Controls the rotational direction of flagella during chemotaxis.</text>
</comment>
<evidence type="ECO:0000256" key="9">
    <source>
        <dbReference type="ARBA" id="ARBA00023136"/>
    </source>
</evidence>
<sequence length="160" mass="17507">MAHAVPATSQNPPQRGGVKRVLPLLLVAALLGAGFISTYQGYWAPLSLLKPHEATAKAEPVPQVQFVALPQIALTLSGPQFRTLVMSVQIETDATHRDKVEHLLPRLSDACNSFLAGIEPAAFERRGILDIIRDELATRAVYVLGREAFSDILITEFRIQ</sequence>
<comment type="caution">
    <text evidence="11">The sequence shown here is derived from an EMBL/GenBank/DDBJ whole genome shotgun (WGS) entry which is preliminary data.</text>
</comment>
<evidence type="ECO:0000256" key="2">
    <source>
        <dbReference type="ARBA" id="ARBA00004162"/>
    </source>
</evidence>
<evidence type="ECO:0000256" key="5">
    <source>
        <dbReference type="ARBA" id="ARBA00022500"/>
    </source>
</evidence>
<evidence type="ECO:0000313" key="11">
    <source>
        <dbReference type="EMBL" id="MFH5775354.1"/>
    </source>
</evidence>
<keyword evidence="11" id="KW-0966">Cell projection</keyword>
<evidence type="ECO:0000256" key="3">
    <source>
        <dbReference type="ARBA" id="ARBA00008281"/>
    </source>
</evidence>
<feature type="transmembrane region" description="Helical" evidence="10">
    <location>
        <begin position="21"/>
        <end position="43"/>
    </location>
</feature>
<dbReference type="InterPro" id="IPR005503">
    <property type="entry name" value="FliL"/>
</dbReference>
<dbReference type="EMBL" id="JBIMPR010000010">
    <property type="protein sequence ID" value="MFH5775354.1"/>
    <property type="molecule type" value="Genomic_DNA"/>
</dbReference>